<dbReference type="CDD" id="cd00209">
    <property type="entry name" value="DHFR"/>
    <property type="match status" value="1"/>
</dbReference>
<dbReference type="InterPro" id="IPR017925">
    <property type="entry name" value="DHFR_CS"/>
</dbReference>
<reference evidence="9 10" key="1">
    <citation type="submission" date="2019-03" db="EMBL/GenBank/DDBJ databases">
        <title>Arthrobacter sp. nov., an bacterium isolated from biocrust in Mu Us Desert.</title>
        <authorList>
            <person name="Lixiong L."/>
        </authorList>
    </citation>
    <scope>NUCLEOTIDE SEQUENCE [LARGE SCALE GENOMIC DNA]</scope>
    <source>
        <strain evidence="9 10">SLN-3</strain>
    </source>
</reference>
<sequence length="185" mass="19696">MSFDDVTVTGAVDGGPVIGLIWAQTEDGVIGKGGGMPWHVPEDLAHFRRITTGHPVIMGRRTWESFPAKYRPLPDRTNIVVSSSGPLEGAVVVGSLQDALAEARRAPGAEQIWIIGGGKLYTEAVAEANAAVVTVIETDTDGDTYAPVLGPEWELKGVSPAGGWLDSTAGTRYRLSLWARRSQTD</sequence>
<dbReference type="UniPathway" id="UPA00077">
    <property type="reaction ID" value="UER00158"/>
</dbReference>
<feature type="domain" description="DHFR" evidence="8">
    <location>
        <begin position="17"/>
        <end position="180"/>
    </location>
</feature>
<dbReference type="InterPro" id="IPR024072">
    <property type="entry name" value="DHFR-like_dom_sf"/>
</dbReference>
<comment type="pathway">
    <text evidence="1">Cofactor biosynthesis; tetrahydrofolate biosynthesis; 5,6,7,8-tetrahydrofolate from 7,8-dihydrofolate: step 1/1.</text>
</comment>
<evidence type="ECO:0000313" key="10">
    <source>
        <dbReference type="Proteomes" id="UP000295411"/>
    </source>
</evidence>
<evidence type="ECO:0000256" key="4">
    <source>
        <dbReference type="ARBA" id="ARBA00022563"/>
    </source>
</evidence>
<dbReference type="GO" id="GO:0004146">
    <property type="term" value="F:dihydrofolate reductase activity"/>
    <property type="evidence" value="ECO:0007669"/>
    <property type="project" value="UniProtKB-EC"/>
</dbReference>
<name>A0A4R5TWT3_9MICC</name>
<protein>
    <recommendedName>
        <fullName evidence="3">dihydrofolate reductase</fullName>
        <ecNumber evidence="3">1.5.1.3</ecNumber>
    </recommendedName>
</protein>
<evidence type="ECO:0000313" key="9">
    <source>
        <dbReference type="EMBL" id="TDK25624.1"/>
    </source>
</evidence>
<dbReference type="OrthoDB" id="9804315at2"/>
<dbReference type="GO" id="GO:0050661">
    <property type="term" value="F:NADP binding"/>
    <property type="evidence" value="ECO:0007669"/>
    <property type="project" value="InterPro"/>
</dbReference>
<keyword evidence="5" id="KW-0521">NADP</keyword>
<dbReference type="PANTHER" id="PTHR48069">
    <property type="entry name" value="DIHYDROFOLATE REDUCTASE"/>
    <property type="match status" value="1"/>
</dbReference>
<dbReference type="RefSeq" id="WP_133403883.1">
    <property type="nucleotide sequence ID" value="NZ_SMTK01000003.1"/>
</dbReference>
<dbReference type="EMBL" id="SMTK01000003">
    <property type="protein sequence ID" value="TDK25624.1"/>
    <property type="molecule type" value="Genomic_DNA"/>
</dbReference>
<dbReference type="GO" id="GO:0046655">
    <property type="term" value="P:folic acid metabolic process"/>
    <property type="evidence" value="ECO:0007669"/>
    <property type="project" value="TreeGrafter"/>
</dbReference>
<dbReference type="Pfam" id="PF00186">
    <property type="entry name" value="DHFR_1"/>
    <property type="match status" value="1"/>
</dbReference>
<keyword evidence="6" id="KW-0560">Oxidoreductase</keyword>
<dbReference type="GO" id="GO:0046452">
    <property type="term" value="P:dihydrofolate metabolic process"/>
    <property type="evidence" value="ECO:0007669"/>
    <property type="project" value="TreeGrafter"/>
</dbReference>
<dbReference type="GO" id="GO:0006730">
    <property type="term" value="P:one-carbon metabolic process"/>
    <property type="evidence" value="ECO:0007669"/>
    <property type="project" value="UniProtKB-KW"/>
</dbReference>
<dbReference type="PROSITE" id="PS51330">
    <property type="entry name" value="DHFR_2"/>
    <property type="match status" value="1"/>
</dbReference>
<proteinExistence type="inferred from homology"/>
<dbReference type="InterPro" id="IPR012259">
    <property type="entry name" value="DHFR"/>
</dbReference>
<dbReference type="Gene3D" id="3.40.430.10">
    <property type="entry name" value="Dihydrofolate Reductase, subunit A"/>
    <property type="match status" value="1"/>
</dbReference>
<evidence type="ECO:0000256" key="2">
    <source>
        <dbReference type="ARBA" id="ARBA00009539"/>
    </source>
</evidence>
<dbReference type="EC" id="1.5.1.3" evidence="3"/>
<dbReference type="PRINTS" id="PR00070">
    <property type="entry name" value="DHFR"/>
</dbReference>
<dbReference type="InterPro" id="IPR001796">
    <property type="entry name" value="DHFR_dom"/>
</dbReference>
<evidence type="ECO:0000256" key="3">
    <source>
        <dbReference type="ARBA" id="ARBA00012856"/>
    </source>
</evidence>
<evidence type="ECO:0000256" key="7">
    <source>
        <dbReference type="RuleBase" id="RU004474"/>
    </source>
</evidence>
<dbReference type="AlphaFoldDB" id="A0A4R5TWT3"/>
<gene>
    <name evidence="9" type="ORF">E2F48_10300</name>
</gene>
<accession>A0A4R5TWT3</accession>
<evidence type="ECO:0000256" key="6">
    <source>
        <dbReference type="ARBA" id="ARBA00023002"/>
    </source>
</evidence>
<keyword evidence="4" id="KW-0554">One-carbon metabolism</keyword>
<keyword evidence="10" id="KW-1185">Reference proteome</keyword>
<evidence type="ECO:0000256" key="5">
    <source>
        <dbReference type="ARBA" id="ARBA00022857"/>
    </source>
</evidence>
<dbReference type="GO" id="GO:0046654">
    <property type="term" value="P:tetrahydrofolate biosynthetic process"/>
    <property type="evidence" value="ECO:0007669"/>
    <property type="project" value="UniProtKB-UniPathway"/>
</dbReference>
<dbReference type="Proteomes" id="UP000295411">
    <property type="component" value="Unassembled WGS sequence"/>
</dbReference>
<dbReference type="GO" id="GO:0005829">
    <property type="term" value="C:cytosol"/>
    <property type="evidence" value="ECO:0007669"/>
    <property type="project" value="TreeGrafter"/>
</dbReference>
<dbReference type="SUPFAM" id="SSF53597">
    <property type="entry name" value="Dihydrofolate reductase-like"/>
    <property type="match status" value="1"/>
</dbReference>
<dbReference type="PANTHER" id="PTHR48069:SF3">
    <property type="entry name" value="DIHYDROFOLATE REDUCTASE"/>
    <property type="match status" value="1"/>
</dbReference>
<evidence type="ECO:0000259" key="8">
    <source>
        <dbReference type="PROSITE" id="PS51330"/>
    </source>
</evidence>
<dbReference type="PROSITE" id="PS00075">
    <property type="entry name" value="DHFR_1"/>
    <property type="match status" value="1"/>
</dbReference>
<comment type="caution">
    <text evidence="9">The sequence shown here is derived from an EMBL/GenBank/DDBJ whole genome shotgun (WGS) entry which is preliminary data.</text>
</comment>
<evidence type="ECO:0000256" key="1">
    <source>
        <dbReference type="ARBA" id="ARBA00004903"/>
    </source>
</evidence>
<organism evidence="9 10">
    <name type="scientific">Arthrobacter crusticola</name>
    <dbReference type="NCBI Taxonomy" id="2547960"/>
    <lineage>
        <taxon>Bacteria</taxon>
        <taxon>Bacillati</taxon>
        <taxon>Actinomycetota</taxon>
        <taxon>Actinomycetes</taxon>
        <taxon>Micrococcales</taxon>
        <taxon>Micrococcaceae</taxon>
        <taxon>Arthrobacter</taxon>
    </lineage>
</organism>
<comment type="similarity">
    <text evidence="2 7">Belongs to the dihydrofolate reductase family.</text>
</comment>